<dbReference type="AlphaFoldDB" id="A0A4R3N1H3"/>
<protein>
    <recommendedName>
        <fullName evidence="4 13">Threonylcarbamoyl-AMP synthase</fullName>
        <shortName evidence="13">TC-AMP synthase</shortName>
        <ecNumber evidence="3 13">2.7.7.87</ecNumber>
    </recommendedName>
    <alternativeName>
        <fullName evidence="11 13">L-threonylcarbamoyladenylate synthase</fullName>
    </alternativeName>
</protein>
<gene>
    <name evidence="17" type="ORF">EDC34_107116</name>
</gene>
<dbReference type="GO" id="GO:0061710">
    <property type="term" value="F:L-threonylcarbamoyladenylate synthase"/>
    <property type="evidence" value="ECO:0007669"/>
    <property type="project" value="UniProtKB-EC"/>
</dbReference>
<feature type="region of interest" description="Disordered" evidence="15">
    <location>
        <begin position="1"/>
        <end position="20"/>
    </location>
</feature>
<dbReference type="Proteomes" id="UP000295414">
    <property type="component" value="Unassembled WGS sequence"/>
</dbReference>
<dbReference type="InterPro" id="IPR050156">
    <property type="entry name" value="TC-AMP_synthase_SUA5"/>
</dbReference>
<proteinExistence type="inferred from homology"/>
<evidence type="ECO:0000256" key="6">
    <source>
        <dbReference type="ARBA" id="ARBA00022679"/>
    </source>
</evidence>
<evidence type="ECO:0000256" key="3">
    <source>
        <dbReference type="ARBA" id="ARBA00012584"/>
    </source>
</evidence>
<reference evidence="17 18" key="1">
    <citation type="submission" date="2019-03" db="EMBL/GenBank/DDBJ databases">
        <title>Genomic Encyclopedia of Type Strains, Phase IV (KMG-IV): sequencing the most valuable type-strain genomes for metagenomic binning, comparative biology and taxonomic classification.</title>
        <authorList>
            <person name="Goeker M."/>
        </authorList>
    </citation>
    <scope>NUCLEOTIDE SEQUENCE [LARGE SCALE GENOMIC DNA]</scope>
    <source>
        <strain evidence="17 18">DSM 13605</strain>
    </source>
</reference>
<evidence type="ECO:0000256" key="4">
    <source>
        <dbReference type="ARBA" id="ARBA00015492"/>
    </source>
</evidence>
<keyword evidence="6 13" id="KW-0808">Transferase</keyword>
<feature type="binding site" evidence="14">
    <location>
        <position position="129"/>
    </location>
    <ligand>
        <name>ATP</name>
        <dbReference type="ChEBI" id="CHEBI:30616"/>
    </ligand>
</feature>
<feature type="binding site" evidence="14">
    <location>
        <position position="155"/>
    </location>
    <ligand>
        <name>ATP</name>
        <dbReference type="ChEBI" id="CHEBI:30616"/>
    </ligand>
</feature>
<dbReference type="EMBL" id="SMAP01000007">
    <property type="protein sequence ID" value="TCT22564.1"/>
    <property type="molecule type" value="Genomic_DNA"/>
</dbReference>
<evidence type="ECO:0000256" key="8">
    <source>
        <dbReference type="ARBA" id="ARBA00022695"/>
    </source>
</evidence>
<evidence type="ECO:0000256" key="7">
    <source>
        <dbReference type="ARBA" id="ARBA00022694"/>
    </source>
</evidence>
<feature type="binding site" evidence="14">
    <location>
        <position position="242"/>
    </location>
    <ligand>
        <name>ATP</name>
        <dbReference type="ChEBI" id="CHEBI:30616"/>
    </ligand>
</feature>
<comment type="subcellular location">
    <subcellularLocation>
        <location evidence="1 13">Cytoplasm</location>
    </subcellularLocation>
</comment>
<dbReference type="PANTHER" id="PTHR17490">
    <property type="entry name" value="SUA5"/>
    <property type="match status" value="1"/>
</dbReference>
<evidence type="ECO:0000256" key="10">
    <source>
        <dbReference type="ARBA" id="ARBA00022840"/>
    </source>
</evidence>
<name>A0A4R3N1H3_9GAMM</name>
<dbReference type="FunFam" id="3.90.870.10:FF:000009">
    <property type="entry name" value="Threonylcarbamoyl-AMP synthase, putative"/>
    <property type="match status" value="1"/>
</dbReference>
<evidence type="ECO:0000256" key="15">
    <source>
        <dbReference type="SAM" id="MobiDB-lite"/>
    </source>
</evidence>
<comment type="catalytic activity">
    <reaction evidence="12 13">
        <text>L-threonine + hydrogencarbonate + ATP = L-threonylcarbamoyladenylate + diphosphate + H2O</text>
        <dbReference type="Rhea" id="RHEA:36407"/>
        <dbReference type="ChEBI" id="CHEBI:15377"/>
        <dbReference type="ChEBI" id="CHEBI:17544"/>
        <dbReference type="ChEBI" id="CHEBI:30616"/>
        <dbReference type="ChEBI" id="CHEBI:33019"/>
        <dbReference type="ChEBI" id="CHEBI:57926"/>
        <dbReference type="ChEBI" id="CHEBI:73682"/>
        <dbReference type="EC" id="2.7.7.87"/>
    </reaction>
</comment>
<keyword evidence="7 13" id="KW-0819">tRNA processing</keyword>
<sequence length="346" mass="35929">MSPADGTIAGMESPLPAFDPGSDADAGITAAAALLAQGRLVGLPTETVYGLAADARNPEAVRAIFTLKQRPADHPLIVHIGSVEELHAWAAAVPPAALALARAFWPGPLTLVLPARPDVPRVVTGGLDTVALRMPAHPIALALLRRFGRGVAAPSANRHLHVSPTTAEHVRAEFGDALPLVLDGGPCTVGIESTIVDVSTDPPRILRPGRISAAEIAACLQRDVDLRPAAGTRSPGLMKRHYSPRAAVVCAPPAAVQTQVEACLARGLRTAQLSALPPAVAHPALLWLDAGNSVETRMQRLYALLREADARGAEVIVAELPEGDGTAEALRDRLLRAAGQGSVPSS</sequence>
<evidence type="ECO:0000256" key="9">
    <source>
        <dbReference type="ARBA" id="ARBA00022741"/>
    </source>
</evidence>
<dbReference type="InterPro" id="IPR006070">
    <property type="entry name" value="Sua5-like_dom"/>
</dbReference>
<evidence type="ECO:0000259" key="16">
    <source>
        <dbReference type="PROSITE" id="PS51163"/>
    </source>
</evidence>
<dbReference type="PROSITE" id="PS51163">
    <property type="entry name" value="YRDC"/>
    <property type="match status" value="1"/>
</dbReference>
<accession>A0A4R3N1H3</accession>
<dbReference type="EC" id="2.7.7.87" evidence="3 13"/>
<keyword evidence="10 13" id="KW-0067">ATP-binding</keyword>
<organism evidence="17 18">
    <name type="scientific">Thermomonas haemolytica</name>
    <dbReference type="NCBI Taxonomy" id="141949"/>
    <lineage>
        <taxon>Bacteria</taxon>
        <taxon>Pseudomonadati</taxon>
        <taxon>Pseudomonadota</taxon>
        <taxon>Gammaproteobacteria</taxon>
        <taxon>Lysobacterales</taxon>
        <taxon>Lysobacteraceae</taxon>
        <taxon>Thermomonas</taxon>
    </lineage>
</organism>
<dbReference type="NCBIfam" id="TIGR00057">
    <property type="entry name" value="L-threonylcarbamoyladenylate synthase"/>
    <property type="match status" value="1"/>
</dbReference>
<feature type="binding site" evidence="14">
    <location>
        <position position="153"/>
    </location>
    <ligand>
        <name>L-threonine</name>
        <dbReference type="ChEBI" id="CHEBI:57926"/>
    </ligand>
</feature>
<evidence type="ECO:0000256" key="2">
    <source>
        <dbReference type="ARBA" id="ARBA00007663"/>
    </source>
</evidence>
<dbReference type="GO" id="GO:0005524">
    <property type="term" value="F:ATP binding"/>
    <property type="evidence" value="ECO:0007669"/>
    <property type="project" value="UniProtKB-UniRule"/>
</dbReference>
<evidence type="ECO:0000256" key="14">
    <source>
        <dbReference type="PIRSR" id="PIRSR004930-1"/>
    </source>
</evidence>
<evidence type="ECO:0000256" key="1">
    <source>
        <dbReference type="ARBA" id="ARBA00004496"/>
    </source>
</evidence>
<dbReference type="GO" id="GO:0006450">
    <property type="term" value="P:regulation of translational fidelity"/>
    <property type="evidence" value="ECO:0007669"/>
    <property type="project" value="TreeGrafter"/>
</dbReference>
<feature type="domain" description="YrdC-like" evidence="16">
    <location>
        <begin position="25"/>
        <end position="211"/>
    </location>
</feature>
<evidence type="ECO:0000256" key="11">
    <source>
        <dbReference type="ARBA" id="ARBA00029774"/>
    </source>
</evidence>
<dbReference type="Pfam" id="PF03481">
    <property type="entry name" value="Sua5_C"/>
    <property type="match status" value="1"/>
</dbReference>
<keyword evidence="8 13" id="KW-0548">Nucleotidyltransferase</keyword>
<feature type="binding site" evidence="14">
    <location>
        <position position="47"/>
    </location>
    <ligand>
        <name>L-threonine</name>
        <dbReference type="ChEBI" id="CHEBI:57926"/>
    </ligand>
</feature>
<comment type="function">
    <text evidence="13">Required for the formation of a threonylcarbamoyl group on adenosine at position 37 (t(6)A37) in tRNAs that read codons beginning with adenine.</text>
</comment>
<feature type="binding site" evidence="14">
    <location>
        <position position="79"/>
    </location>
    <ligand>
        <name>L-threonine</name>
        <dbReference type="ChEBI" id="CHEBI:57926"/>
    </ligand>
</feature>
<feature type="binding site" evidence="14">
    <location>
        <position position="70"/>
    </location>
    <ligand>
        <name>ATP</name>
        <dbReference type="ChEBI" id="CHEBI:30616"/>
    </ligand>
</feature>
<dbReference type="GO" id="GO:0008033">
    <property type="term" value="P:tRNA processing"/>
    <property type="evidence" value="ECO:0007669"/>
    <property type="project" value="UniProtKB-KW"/>
</dbReference>
<keyword evidence="5 13" id="KW-0963">Cytoplasm</keyword>
<dbReference type="InterPro" id="IPR017945">
    <property type="entry name" value="DHBP_synth_RibB-like_a/b_dom"/>
</dbReference>
<feature type="binding site" evidence="14">
    <location>
        <position position="193"/>
    </location>
    <ligand>
        <name>L-threonine</name>
        <dbReference type="ChEBI" id="CHEBI:57926"/>
    </ligand>
</feature>
<dbReference type="SUPFAM" id="SSF55821">
    <property type="entry name" value="YrdC/RibB"/>
    <property type="match status" value="1"/>
</dbReference>
<dbReference type="PIRSF" id="PIRSF004930">
    <property type="entry name" value="Tln_factor_SUA5"/>
    <property type="match status" value="1"/>
</dbReference>
<dbReference type="InterPro" id="IPR038385">
    <property type="entry name" value="Sua5/YwlC_C"/>
</dbReference>
<dbReference type="GO" id="GO:0005737">
    <property type="term" value="C:cytoplasm"/>
    <property type="evidence" value="ECO:0007669"/>
    <property type="project" value="UniProtKB-SubCell"/>
</dbReference>
<dbReference type="GO" id="GO:0000049">
    <property type="term" value="F:tRNA binding"/>
    <property type="evidence" value="ECO:0007669"/>
    <property type="project" value="TreeGrafter"/>
</dbReference>
<dbReference type="Gene3D" id="3.90.870.10">
    <property type="entry name" value="DHBP synthase"/>
    <property type="match status" value="1"/>
</dbReference>
<keyword evidence="9 13" id="KW-0547">Nucleotide-binding</keyword>
<dbReference type="GO" id="GO:0003725">
    <property type="term" value="F:double-stranded RNA binding"/>
    <property type="evidence" value="ECO:0007669"/>
    <property type="project" value="UniProtKB-UniRule"/>
</dbReference>
<evidence type="ECO:0000256" key="13">
    <source>
        <dbReference type="PIRNR" id="PIRNR004930"/>
    </source>
</evidence>
<comment type="caution">
    <text evidence="17">The sequence shown here is derived from an EMBL/GenBank/DDBJ whole genome shotgun (WGS) entry which is preliminary data.</text>
</comment>
<evidence type="ECO:0000313" key="18">
    <source>
        <dbReference type="Proteomes" id="UP000295414"/>
    </source>
</evidence>
<dbReference type="PANTHER" id="PTHR17490:SF16">
    <property type="entry name" value="THREONYLCARBAMOYL-AMP SYNTHASE"/>
    <property type="match status" value="1"/>
</dbReference>
<evidence type="ECO:0000313" key="17">
    <source>
        <dbReference type="EMBL" id="TCT22564.1"/>
    </source>
</evidence>
<feature type="binding site" evidence="14">
    <location>
        <position position="133"/>
    </location>
    <ligand>
        <name>L-threonine</name>
        <dbReference type="ChEBI" id="CHEBI:57926"/>
    </ligand>
</feature>
<dbReference type="InterPro" id="IPR005145">
    <property type="entry name" value="Sua5_C"/>
</dbReference>
<evidence type="ECO:0000256" key="5">
    <source>
        <dbReference type="ARBA" id="ARBA00022490"/>
    </source>
</evidence>
<dbReference type="InterPro" id="IPR010923">
    <property type="entry name" value="T(6)A37_SUA5"/>
</dbReference>
<keyword evidence="18" id="KW-1185">Reference proteome</keyword>
<comment type="similarity">
    <text evidence="2 13">Belongs to the SUA5 family.</text>
</comment>
<feature type="binding site" evidence="14">
    <location>
        <position position="207"/>
    </location>
    <ligand>
        <name>ATP</name>
        <dbReference type="ChEBI" id="CHEBI:30616"/>
    </ligand>
</feature>
<evidence type="ECO:0000256" key="12">
    <source>
        <dbReference type="ARBA" id="ARBA00048366"/>
    </source>
</evidence>
<feature type="binding site" evidence="14">
    <location>
        <position position="163"/>
    </location>
    <ligand>
        <name>ATP</name>
        <dbReference type="ChEBI" id="CHEBI:30616"/>
    </ligand>
</feature>
<dbReference type="Gene3D" id="3.40.50.11030">
    <property type="entry name" value="Threonylcarbamoyl-AMP synthase, C-terminal domain"/>
    <property type="match status" value="1"/>
</dbReference>
<dbReference type="Pfam" id="PF01300">
    <property type="entry name" value="Sua5_yciO_yrdC"/>
    <property type="match status" value="1"/>
</dbReference>